<dbReference type="RefSeq" id="WP_378999235.1">
    <property type="nucleotide sequence ID" value="NZ_JBHSMT010000028.1"/>
</dbReference>
<evidence type="ECO:0008006" key="3">
    <source>
        <dbReference type="Google" id="ProtNLM"/>
    </source>
</evidence>
<organism evidence="1 2">
    <name type="scientific">Paraherbaspirillum soli</name>
    <dbReference type="NCBI Taxonomy" id="631222"/>
    <lineage>
        <taxon>Bacteria</taxon>
        <taxon>Pseudomonadati</taxon>
        <taxon>Pseudomonadota</taxon>
        <taxon>Betaproteobacteria</taxon>
        <taxon>Burkholderiales</taxon>
        <taxon>Oxalobacteraceae</taxon>
        <taxon>Paraherbaspirillum</taxon>
    </lineage>
</organism>
<accession>A0ABW0MFJ3</accession>
<reference evidence="2" key="1">
    <citation type="journal article" date="2019" name="Int. J. Syst. Evol. Microbiol.">
        <title>The Global Catalogue of Microorganisms (GCM) 10K type strain sequencing project: providing services to taxonomists for standard genome sequencing and annotation.</title>
        <authorList>
            <consortium name="The Broad Institute Genomics Platform"/>
            <consortium name="The Broad Institute Genome Sequencing Center for Infectious Disease"/>
            <person name="Wu L."/>
            <person name="Ma J."/>
        </authorList>
    </citation>
    <scope>NUCLEOTIDE SEQUENCE [LARGE SCALE GENOMIC DNA]</scope>
    <source>
        <strain evidence="2">JCM 17066</strain>
    </source>
</reference>
<sequence length="231" mass="26109">MRRVFLIILAVLLLYAGVDIFWPLQRDLRQFDPVTLGQLETKMWRSYYDRQPAALFIELAQMLRSQYQFPLLRSYLGAYYGTAAAFTFKDGKRRSDYELALPALNTYFGLIRSTGNVDFDVQRAAALELEWWIVHRDRVNYPKSALGRACAEAAASVYHVSAASTLQYGQLRAAAMNIRDTRADAGGAEDADWAEIASLLHQSYDALHQAVSDKRSMPAMVLWDGGATLQR</sequence>
<protein>
    <recommendedName>
        <fullName evidence="3">DUF4034 domain-containing protein</fullName>
    </recommendedName>
</protein>
<evidence type="ECO:0000313" key="1">
    <source>
        <dbReference type="EMBL" id="MFC5475701.1"/>
    </source>
</evidence>
<name>A0ABW0MFJ3_9BURK</name>
<gene>
    <name evidence="1" type="ORF">ACFPM8_17195</name>
</gene>
<proteinExistence type="predicted"/>
<evidence type="ECO:0000313" key="2">
    <source>
        <dbReference type="Proteomes" id="UP001596045"/>
    </source>
</evidence>
<keyword evidence="2" id="KW-1185">Reference proteome</keyword>
<comment type="caution">
    <text evidence="1">The sequence shown here is derived from an EMBL/GenBank/DDBJ whole genome shotgun (WGS) entry which is preliminary data.</text>
</comment>
<dbReference type="EMBL" id="JBHSMT010000028">
    <property type="protein sequence ID" value="MFC5475701.1"/>
    <property type="molecule type" value="Genomic_DNA"/>
</dbReference>
<dbReference type="Proteomes" id="UP001596045">
    <property type="component" value="Unassembled WGS sequence"/>
</dbReference>